<keyword evidence="3" id="KW-0805">Transcription regulation</keyword>
<keyword evidence="7" id="KW-1185">Reference proteome</keyword>
<evidence type="ECO:0000313" key="6">
    <source>
        <dbReference type="EMBL" id="BBY51899.1"/>
    </source>
</evidence>
<dbReference type="InterPro" id="IPR005561">
    <property type="entry name" value="ANTAR"/>
</dbReference>
<evidence type="ECO:0000256" key="2">
    <source>
        <dbReference type="ARBA" id="ARBA00022777"/>
    </source>
</evidence>
<protein>
    <recommendedName>
        <fullName evidence="5">ANTAR domain-containing protein</fullName>
    </recommendedName>
</protein>
<feature type="domain" description="ANTAR" evidence="5">
    <location>
        <begin position="215"/>
        <end position="276"/>
    </location>
</feature>
<organism evidence="6 7">
    <name type="scientific">Mycolicibacterium arabiense</name>
    <dbReference type="NCBI Taxonomy" id="1286181"/>
    <lineage>
        <taxon>Bacteria</taxon>
        <taxon>Bacillati</taxon>
        <taxon>Actinomycetota</taxon>
        <taxon>Actinomycetes</taxon>
        <taxon>Mycobacteriales</taxon>
        <taxon>Mycobacteriaceae</taxon>
        <taxon>Mycolicibacterium</taxon>
    </lineage>
</organism>
<dbReference type="GO" id="GO:0003723">
    <property type="term" value="F:RNA binding"/>
    <property type="evidence" value="ECO:0007669"/>
    <property type="project" value="InterPro"/>
</dbReference>
<sequence length="284" mass="30470">MTDQRVSVAESCLNGGVYTFPAPTPRPGEELPPGVTAPLDRQLADGSVEGVARGLAGLDEVAWNSLDQLSRALRVEEGNLEATLAAILVAAVDLIDGANAAGLNLLVKKKFVPQVVFGAAPPVLDELQQRTERGPCIDASREQRTVDLADTRTDSRWQEFTDTAVELGVLSMLCVPLWVDERKLGSLSLYSSEPHAFDQTAARLANLYATHAALALADAQRVDQLHRVVTNRDLIGQAKGILMATQRITADDAFALLTNASQRLNRKLVDIAEVVATTGALPTR</sequence>
<evidence type="ECO:0000256" key="3">
    <source>
        <dbReference type="ARBA" id="ARBA00023015"/>
    </source>
</evidence>
<dbReference type="Pfam" id="PF03861">
    <property type="entry name" value="ANTAR"/>
    <property type="match status" value="1"/>
</dbReference>
<dbReference type="AlphaFoldDB" id="A0A7I7S6G0"/>
<proteinExistence type="predicted"/>
<dbReference type="Gene3D" id="1.10.10.10">
    <property type="entry name" value="Winged helix-like DNA-binding domain superfamily/Winged helix DNA-binding domain"/>
    <property type="match status" value="1"/>
</dbReference>
<accession>A0A7I7S6G0</accession>
<dbReference type="SMART" id="SM00065">
    <property type="entry name" value="GAF"/>
    <property type="match status" value="1"/>
</dbReference>
<dbReference type="EMBL" id="AP022593">
    <property type="protein sequence ID" value="BBY51899.1"/>
    <property type="molecule type" value="Genomic_DNA"/>
</dbReference>
<gene>
    <name evidence="6" type="ORF">MARA_53670</name>
</gene>
<evidence type="ECO:0000256" key="1">
    <source>
        <dbReference type="ARBA" id="ARBA00022679"/>
    </source>
</evidence>
<dbReference type="SUPFAM" id="SSF52172">
    <property type="entry name" value="CheY-like"/>
    <property type="match status" value="1"/>
</dbReference>
<dbReference type="Pfam" id="PF13185">
    <property type="entry name" value="GAF_2"/>
    <property type="match status" value="1"/>
</dbReference>
<dbReference type="InterPro" id="IPR011006">
    <property type="entry name" value="CheY-like_superfamily"/>
</dbReference>
<dbReference type="SMART" id="SM01012">
    <property type="entry name" value="ANTAR"/>
    <property type="match status" value="1"/>
</dbReference>
<dbReference type="InterPro" id="IPR036388">
    <property type="entry name" value="WH-like_DNA-bd_sf"/>
</dbReference>
<dbReference type="Proteomes" id="UP000467428">
    <property type="component" value="Chromosome"/>
</dbReference>
<dbReference type="PROSITE" id="PS50921">
    <property type="entry name" value="ANTAR"/>
    <property type="match status" value="1"/>
</dbReference>
<dbReference type="GO" id="GO:0016301">
    <property type="term" value="F:kinase activity"/>
    <property type="evidence" value="ECO:0007669"/>
    <property type="project" value="UniProtKB-KW"/>
</dbReference>
<geneLocation type="plasmid" evidence="7">
    <name>pjcm18538 dna</name>
</geneLocation>
<keyword evidence="4" id="KW-0804">Transcription</keyword>
<keyword evidence="2" id="KW-0418">Kinase</keyword>
<evidence type="ECO:0000259" key="5">
    <source>
        <dbReference type="PROSITE" id="PS50921"/>
    </source>
</evidence>
<dbReference type="InterPro" id="IPR029016">
    <property type="entry name" value="GAF-like_dom_sf"/>
</dbReference>
<reference evidence="6 7" key="1">
    <citation type="journal article" date="2019" name="Emerg. Microbes Infect.">
        <title>Comprehensive subspecies identification of 175 nontuberculous mycobacteria species based on 7547 genomic profiles.</title>
        <authorList>
            <person name="Matsumoto Y."/>
            <person name="Kinjo T."/>
            <person name="Motooka D."/>
            <person name="Nabeya D."/>
            <person name="Jung N."/>
            <person name="Uechi K."/>
            <person name="Horii T."/>
            <person name="Iida T."/>
            <person name="Fujita J."/>
            <person name="Nakamura S."/>
        </authorList>
    </citation>
    <scope>NUCLEOTIDE SEQUENCE [LARGE SCALE GENOMIC DNA]</scope>
    <source>
        <strain evidence="6 7">JCM 18538</strain>
    </source>
</reference>
<name>A0A7I7S6G0_9MYCO</name>
<dbReference type="SUPFAM" id="SSF55781">
    <property type="entry name" value="GAF domain-like"/>
    <property type="match status" value="1"/>
</dbReference>
<evidence type="ECO:0000256" key="4">
    <source>
        <dbReference type="ARBA" id="ARBA00023163"/>
    </source>
</evidence>
<keyword evidence="1" id="KW-0808">Transferase</keyword>
<dbReference type="Gene3D" id="3.30.450.40">
    <property type="match status" value="1"/>
</dbReference>
<evidence type="ECO:0000313" key="7">
    <source>
        <dbReference type="Proteomes" id="UP000467428"/>
    </source>
</evidence>
<dbReference type="InterPro" id="IPR003018">
    <property type="entry name" value="GAF"/>
</dbReference>
<dbReference type="KEGG" id="marz:MARA_53670"/>